<protein>
    <recommendedName>
        <fullName evidence="2">UPF0102 protein AC529_12845</fullName>
    </recommendedName>
</protein>
<dbReference type="Proteomes" id="UP000074382">
    <property type="component" value="Unassembled WGS sequence"/>
</dbReference>
<name>A0A147KGB3_THECS</name>
<proteinExistence type="inferred from homology"/>
<dbReference type="PANTHER" id="PTHR34039">
    <property type="entry name" value="UPF0102 PROTEIN YRAN"/>
    <property type="match status" value="1"/>
</dbReference>
<organism evidence="3 4">
    <name type="scientific">Thermobifida cellulosilytica TB100</name>
    <dbReference type="NCBI Taxonomy" id="665004"/>
    <lineage>
        <taxon>Bacteria</taxon>
        <taxon>Bacillati</taxon>
        <taxon>Actinomycetota</taxon>
        <taxon>Actinomycetes</taxon>
        <taxon>Streptosporangiales</taxon>
        <taxon>Nocardiopsidaceae</taxon>
        <taxon>Thermobifida</taxon>
    </lineage>
</organism>
<reference evidence="4" key="1">
    <citation type="journal article" date="2017" name="Acta Aliment.">
        <title>Plant polysaccharide degrading enzyme system of Thermpbifida cellulosilytica TB100 revealed by de novo genome project data.</title>
        <authorList>
            <person name="Toth A."/>
            <person name="Baka E."/>
            <person name="Luzics S."/>
            <person name="Bata-Vidacs I."/>
            <person name="Nagy I."/>
            <person name="Balint B."/>
            <person name="Herceg R."/>
            <person name="Olasz F."/>
            <person name="Wilk T."/>
            <person name="Nagy T."/>
            <person name="Kriszt B."/>
            <person name="Nagy I."/>
            <person name="Kukolya J."/>
        </authorList>
    </citation>
    <scope>NUCLEOTIDE SEQUENCE [LARGE SCALE GENOMIC DNA]</scope>
    <source>
        <strain evidence="4">TB100</strain>
    </source>
</reference>
<dbReference type="HAMAP" id="MF_00048">
    <property type="entry name" value="UPF0102"/>
    <property type="match status" value="1"/>
</dbReference>
<dbReference type="STRING" id="665004.AC529_12845"/>
<keyword evidence="4" id="KW-1185">Reference proteome</keyword>
<dbReference type="PANTHER" id="PTHR34039:SF1">
    <property type="entry name" value="UPF0102 PROTEIN YRAN"/>
    <property type="match status" value="1"/>
</dbReference>
<sequence>MRTRSRPSNRRQELGRLGEEAAAEYLARTGLRILQRNWRCRDGELDIVARQGRTLVVVEVKTRSGLRYGAPTGAVDGTRGARLRALGRRWAREHGCPAARIRVDVLGLLARPDGRWFLSHQRGVA</sequence>
<dbReference type="GO" id="GO:0003676">
    <property type="term" value="F:nucleic acid binding"/>
    <property type="evidence" value="ECO:0007669"/>
    <property type="project" value="InterPro"/>
</dbReference>
<dbReference type="OrthoDB" id="9794876at2"/>
<dbReference type="SUPFAM" id="SSF52980">
    <property type="entry name" value="Restriction endonuclease-like"/>
    <property type="match status" value="1"/>
</dbReference>
<dbReference type="Gene3D" id="3.40.1350.10">
    <property type="match status" value="1"/>
</dbReference>
<gene>
    <name evidence="3" type="ORF">AC529_12845</name>
</gene>
<dbReference type="AlphaFoldDB" id="A0A147KGB3"/>
<accession>A0A147KGB3</accession>
<evidence type="ECO:0000256" key="1">
    <source>
        <dbReference type="ARBA" id="ARBA00006738"/>
    </source>
</evidence>
<dbReference type="Pfam" id="PF02021">
    <property type="entry name" value="UPF0102"/>
    <property type="match status" value="1"/>
</dbReference>
<comment type="similarity">
    <text evidence="1 2">Belongs to the UPF0102 family.</text>
</comment>
<dbReference type="EMBL" id="LGEM01000094">
    <property type="protein sequence ID" value="KUP96336.1"/>
    <property type="molecule type" value="Genomic_DNA"/>
</dbReference>
<dbReference type="CDD" id="cd20736">
    <property type="entry name" value="PoNe_Nuclease"/>
    <property type="match status" value="1"/>
</dbReference>
<comment type="caution">
    <text evidence="3">The sequence shown here is derived from an EMBL/GenBank/DDBJ whole genome shotgun (WGS) entry which is preliminary data.</text>
</comment>
<evidence type="ECO:0000313" key="3">
    <source>
        <dbReference type="EMBL" id="KUP96336.1"/>
    </source>
</evidence>
<evidence type="ECO:0000313" key="4">
    <source>
        <dbReference type="Proteomes" id="UP000074382"/>
    </source>
</evidence>
<dbReference type="NCBIfam" id="NF009154">
    <property type="entry name" value="PRK12497.3-3"/>
    <property type="match status" value="1"/>
</dbReference>
<dbReference type="InterPro" id="IPR011335">
    <property type="entry name" value="Restrct_endonuc-II-like"/>
</dbReference>
<dbReference type="RefSeq" id="WP_068754387.1">
    <property type="nucleotide sequence ID" value="NZ_KQ950180.1"/>
</dbReference>
<dbReference type="PATRIC" id="fig|665004.4.peg.387"/>
<dbReference type="InterPro" id="IPR003509">
    <property type="entry name" value="UPF0102_YraN-like"/>
</dbReference>
<evidence type="ECO:0000256" key="2">
    <source>
        <dbReference type="HAMAP-Rule" id="MF_00048"/>
    </source>
</evidence>
<dbReference type="InterPro" id="IPR011856">
    <property type="entry name" value="tRNA_endonuc-like_dom_sf"/>
</dbReference>